<evidence type="ECO:0000313" key="1">
    <source>
        <dbReference type="EMBL" id="SFS01401.1"/>
    </source>
</evidence>
<dbReference type="RefSeq" id="WP_092563070.1">
    <property type="nucleotide sequence ID" value="NZ_FOYZ01000015.1"/>
</dbReference>
<dbReference type="STRING" id="37658.SAMN05661086_03229"/>
<sequence>MVKIKGCKIKSSVLLLIGVSLLCTSCIKENKKEFNNIDEKDAQEMTESITTNESEEPLHTKWTIIEKEKYYCIEKMGLREYNDYYRYTVYNTNGESIYSEILGEFNDPPRVSIYDDTVNIHYGYGTGVFRDKYVDYKNNLQSIWLNNVWGVGKKYVAYVIGDWRNGSDSKLAIEEKYIQNTRKEISFPHIIYDTDVDICEFRNNETELYIHYIDKDTKEAEEKIIKLSEFE</sequence>
<dbReference type="OrthoDB" id="1989062at2"/>
<gene>
    <name evidence="1" type="ORF">SAMN05661086_03229</name>
</gene>
<name>A0A1I6LD39_9FIRM</name>
<reference evidence="1 2" key="1">
    <citation type="submission" date="2016-10" db="EMBL/GenBank/DDBJ databases">
        <authorList>
            <person name="de Groot N.N."/>
        </authorList>
    </citation>
    <scope>NUCLEOTIDE SEQUENCE [LARGE SCALE GENOMIC DNA]</scope>
    <source>
        <strain evidence="1 2">743A</strain>
    </source>
</reference>
<proteinExistence type="predicted"/>
<dbReference type="EMBL" id="FOYZ01000015">
    <property type="protein sequence ID" value="SFS01401.1"/>
    <property type="molecule type" value="Genomic_DNA"/>
</dbReference>
<protein>
    <submittedName>
        <fullName evidence="1">Uncharacterized protein</fullName>
    </submittedName>
</protein>
<accession>A0A1I6LD39</accession>
<keyword evidence="2" id="KW-1185">Reference proteome</keyword>
<dbReference type="AlphaFoldDB" id="A0A1I6LD39"/>
<dbReference type="Proteomes" id="UP000199659">
    <property type="component" value="Unassembled WGS sequence"/>
</dbReference>
<evidence type="ECO:0000313" key="2">
    <source>
        <dbReference type="Proteomes" id="UP000199659"/>
    </source>
</evidence>
<organism evidence="1 2">
    <name type="scientific">Anaeromicropila populeti</name>
    <dbReference type="NCBI Taxonomy" id="37658"/>
    <lineage>
        <taxon>Bacteria</taxon>
        <taxon>Bacillati</taxon>
        <taxon>Bacillota</taxon>
        <taxon>Clostridia</taxon>
        <taxon>Lachnospirales</taxon>
        <taxon>Lachnospiraceae</taxon>
        <taxon>Anaeromicropila</taxon>
    </lineage>
</organism>